<name>A0ACA9R6W7_9GLOM</name>
<reference evidence="1" key="1">
    <citation type="submission" date="2021-06" db="EMBL/GenBank/DDBJ databases">
        <authorList>
            <person name="Kallberg Y."/>
            <person name="Tangrot J."/>
            <person name="Rosling A."/>
        </authorList>
    </citation>
    <scope>NUCLEOTIDE SEQUENCE</scope>
    <source>
        <strain evidence="1">28 12/20/2015</strain>
    </source>
</reference>
<keyword evidence="2" id="KW-1185">Reference proteome</keyword>
<proteinExistence type="predicted"/>
<feature type="non-terminal residue" evidence="1">
    <location>
        <position position="119"/>
    </location>
</feature>
<feature type="non-terminal residue" evidence="1">
    <location>
        <position position="1"/>
    </location>
</feature>
<dbReference type="EMBL" id="CAJVPW010059645">
    <property type="protein sequence ID" value="CAG8779798.1"/>
    <property type="molecule type" value="Genomic_DNA"/>
</dbReference>
<gene>
    <name evidence="1" type="ORF">SPELUC_LOCUS16326</name>
</gene>
<organism evidence="1 2">
    <name type="scientific">Cetraspora pellucida</name>
    <dbReference type="NCBI Taxonomy" id="1433469"/>
    <lineage>
        <taxon>Eukaryota</taxon>
        <taxon>Fungi</taxon>
        <taxon>Fungi incertae sedis</taxon>
        <taxon>Mucoromycota</taxon>
        <taxon>Glomeromycotina</taxon>
        <taxon>Glomeromycetes</taxon>
        <taxon>Diversisporales</taxon>
        <taxon>Gigasporaceae</taxon>
        <taxon>Cetraspora</taxon>
    </lineage>
</organism>
<sequence>EFEDRRNKLVNDIVRILEKVSLTADIYTGVNMADAINNILSDFNIKDNTLALTTDNEFAMIICGRLIAQELQHEFDNIGFSHYCCAAHVLNLTAKQGLEMVDSSVEKLKGIIYLKPELD</sequence>
<dbReference type="Proteomes" id="UP000789366">
    <property type="component" value="Unassembled WGS sequence"/>
</dbReference>
<protein>
    <submittedName>
        <fullName evidence="1">8618_t:CDS:1</fullName>
    </submittedName>
</protein>
<evidence type="ECO:0000313" key="2">
    <source>
        <dbReference type="Proteomes" id="UP000789366"/>
    </source>
</evidence>
<evidence type="ECO:0000313" key="1">
    <source>
        <dbReference type="EMBL" id="CAG8779798.1"/>
    </source>
</evidence>
<accession>A0ACA9R6W7</accession>
<comment type="caution">
    <text evidence="1">The sequence shown here is derived from an EMBL/GenBank/DDBJ whole genome shotgun (WGS) entry which is preliminary data.</text>
</comment>